<feature type="transmembrane region" description="Helical" evidence="8">
    <location>
        <begin position="424"/>
        <end position="444"/>
    </location>
</feature>
<evidence type="ECO:0000313" key="10">
    <source>
        <dbReference type="Proteomes" id="UP000178735"/>
    </source>
</evidence>
<name>A0A1F7WVU3_9BACT</name>
<sequence length="448" mass="46831">MIDGLDFKVKTLLKPGDVIYGLNARPPLAEAIFVALQHFLAIFVPIITPTLVIAGALGLSPADTAYMINMSLFVSGLATFVQVYKIGPLGSGLLSIQGTSFSFVSAVITAGKIGGLPMIFGLCFIGSFIEMIISRFIKSAQKIFTPLVSGLVVTMIGVSLIKVGVINCAGGFGAKADGTFGTAVHFIPAGIVLAVIVILNRSANKYLRMSSIITGLAVGCIYAAASGMISFASLKTGDWLCIPVPFKYGVSFDIFAFIPFILIYILTTIETIGDLTATSLNSKEPIEGEIYMERISGGVLADGFNSLLAAVFNTFPNTTFSQNNGIIQMTGVASRYIGFYIAFLLVLTGLFPFTGAVFSLVPPAVLGGATIVMFGTIAAGGIKIISTSELDRRAIMVIALSFCAGVGVETAPEILGNLPPVFKNVLSSGITAGGLTAILANIVLPEEK</sequence>
<dbReference type="InterPro" id="IPR017588">
    <property type="entry name" value="UacT-like"/>
</dbReference>
<dbReference type="Proteomes" id="UP000178735">
    <property type="component" value="Unassembled WGS sequence"/>
</dbReference>
<keyword evidence="5 8" id="KW-0812">Transmembrane</keyword>
<comment type="caution">
    <text evidence="9">The sequence shown here is derived from an EMBL/GenBank/DDBJ whole genome shotgun (WGS) entry which is preliminary data.</text>
</comment>
<dbReference type="Pfam" id="PF00860">
    <property type="entry name" value="Xan_ur_permease"/>
    <property type="match status" value="1"/>
</dbReference>
<dbReference type="EMBL" id="MGFH01000072">
    <property type="protein sequence ID" value="OGM06258.1"/>
    <property type="molecule type" value="Genomic_DNA"/>
</dbReference>
<evidence type="ECO:0000256" key="2">
    <source>
        <dbReference type="ARBA" id="ARBA00008821"/>
    </source>
</evidence>
<dbReference type="GO" id="GO:0042907">
    <property type="term" value="F:xanthine transmembrane transporter activity"/>
    <property type="evidence" value="ECO:0007669"/>
    <property type="project" value="TreeGrafter"/>
</dbReference>
<feature type="transmembrane region" description="Helical" evidence="8">
    <location>
        <begin position="337"/>
        <end position="358"/>
    </location>
</feature>
<keyword evidence="4" id="KW-1003">Cell membrane</keyword>
<proteinExistence type="inferred from homology"/>
<comment type="similarity">
    <text evidence="2">Belongs to the nucleobase:cation symporter-2 (NCS2) (TC 2.A.40) family.</text>
</comment>
<dbReference type="InterPro" id="IPR006043">
    <property type="entry name" value="NCS2"/>
</dbReference>
<keyword evidence="3" id="KW-0813">Transport</keyword>
<dbReference type="PROSITE" id="PS01116">
    <property type="entry name" value="XANTH_URACIL_PERMASE"/>
    <property type="match status" value="1"/>
</dbReference>
<dbReference type="NCBIfam" id="NF037981">
    <property type="entry name" value="NCS2_1"/>
    <property type="match status" value="1"/>
</dbReference>
<feature type="transmembrane region" description="Helical" evidence="8">
    <location>
        <begin position="211"/>
        <end position="234"/>
    </location>
</feature>
<dbReference type="PANTHER" id="PTHR42810">
    <property type="entry name" value="PURINE PERMEASE C1399.01C-RELATED"/>
    <property type="match status" value="1"/>
</dbReference>
<feature type="transmembrane region" description="Helical" evidence="8">
    <location>
        <begin position="178"/>
        <end position="199"/>
    </location>
</feature>
<feature type="transmembrane region" description="Helical" evidence="8">
    <location>
        <begin position="104"/>
        <end position="131"/>
    </location>
</feature>
<keyword evidence="7 8" id="KW-0472">Membrane</keyword>
<feature type="transmembrane region" description="Helical" evidence="8">
    <location>
        <begin position="394"/>
        <end position="412"/>
    </location>
</feature>
<dbReference type="AlphaFoldDB" id="A0A1F7WVU3"/>
<protein>
    <submittedName>
        <fullName evidence="9">Xanthine permease XanP</fullName>
    </submittedName>
</protein>
<feature type="transmembrane region" description="Helical" evidence="8">
    <location>
        <begin position="143"/>
        <end position="166"/>
    </location>
</feature>
<dbReference type="PANTHER" id="PTHR42810:SF2">
    <property type="entry name" value="PURINE PERMEASE C1399.01C-RELATED"/>
    <property type="match status" value="1"/>
</dbReference>
<evidence type="ECO:0000256" key="3">
    <source>
        <dbReference type="ARBA" id="ARBA00022448"/>
    </source>
</evidence>
<evidence type="ECO:0000256" key="8">
    <source>
        <dbReference type="SAM" id="Phobius"/>
    </source>
</evidence>
<accession>A0A1F7WVU3</accession>
<evidence type="ECO:0000256" key="4">
    <source>
        <dbReference type="ARBA" id="ARBA00022475"/>
    </source>
</evidence>
<keyword evidence="6 8" id="KW-1133">Transmembrane helix</keyword>
<gene>
    <name evidence="9" type="ORF">A2008_11550</name>
</gene>
<evidence type="ECO:0000256" key="6">
    <source>
        <dbReference type="ARBA" id="ARBA00022989"/>
    </source>
</evidence>
<feature type="transmembrane region" description="Helical" evidence="8">
    <location>
        <begin position="254"/>
        <end position="273"/>
    </location>
</feature>
<feature type="transmembrane region" description="Helical" evidence="8">
    <location>
        <begin position="31"/>
        <end position="59"/>
    </location>
</feature>
<reference evidence="9 10" key="1">
    <citation type="journal article" date="2016" name="Nat. Commun.">
        <title>Thousands of microbial genomes shed light on interconnected biogeochemical processes in an aquifer system.</title>
        <authorList>
            <person name="Anantharaman K."/>
            <person name="Brown C.T."/>
            <person name="Hug L.A."/>
            <person name="Sharon I."/>
            <person name="Castelle C.J."/>
            <person name="Probst A.J."/>
            <person name="Thomas B.C."/>
            <person name="Singh A."/>
            <person name="Wilkins M.J."/>
            <person name="Karaoz U."/>
            <person name="Brodie E.L."/>
            <person name="Williams K.H."/>
            <person name="Hubbard S.S."/>
            <person name="Banfield J.F."/>
        </authorList>
    </citation>
    <scope>NUCLEOTIDE SEQUENCE [LARGE SCALE GENOMIC DNA]</scope>
</reference>
<organism evidence="9 10">
    <name type="scientific">Candidatus Wallbacteria bacterium GWC2_49_35</name>
    <dbReference type="NCBI Taxonomy" id="1817813"/>
    <lineage>
        <taxon>Bacteria</taxon>
        <taxon>Candidatus Walliibacteriota</taxon>
    </lineage>
</organism>
<comment type="subcellular location">
    <subcellularLocation>
        <location evidence="1">Cell membrane</location>
        <topology evidence="1">Multi-pass membrane protein</topology>
    </subcellularLocation>
</comment>
<dbReference type="NCBIfam" id="TIGR00801">
    <property type="entry name" value="ncs2"/>
    <property type="match status" value="1"/>
</dbReference>
<dbReference type="NCBIfam" id="TIGR03173">
    <property type="entry name" value="pbuX"/>
    <property type="match status" value="1"/>
</dbReference>
<evidence type="ECO:0000256" key="7">
    <source>
        <dbReference type="ARBA" id="ARBA00023136"/>
    </source>
</evidence>
<evidence type="ECO:0000313" key="9">
    <source>
        <dbReference type="EMBL" id="OGM06258.1"/>
    </source>
</evidence>
<feature type="transmembrane region" description="Helical" evidence="8">
    <location>
        <begin position="364"/>
        <end position="382"/>
    </location>
</feature>
<dbReference type="InterPro" id="IPR006042">
    <property type="entry name" value="Xan_ur_permease"/>
</dbReference>
<dbReference type="STRING" id="1817813.A2008_11550"/>
<evidence type="ECO:0000256" key="5">
    <source>
        <dbReference type="ARBA" id="ARBA00022692"/>
    </source>
</evidence>
<dbReference type="GO" id="GO:0005886">
    <property type="term" value="C:plasma membrane"/>
    <property type="evidence" value="ECO:0007669"/>
    <property type="project" value="UniProtKB-SubCell"/>
</dbReference>
<feature type="transmembrane region" description="Helical" evidence="8">
    <location>
        <begin position="66"/>
        <end position="84"/>
    </location>
</feature>
<evidence type="ECO:0000256" key="1">
    <source>
        <dbReference type="ARBA" id="ARBA00004651"/>
    </source>
</evidence>